<dbReference type="InterPro" id="IPR019660">
    <property type="entry name" value="Put_sensory_transdc_reg_YbjN"/>
</dbReference>
<organism evidence="2 3">
    <name type="scientific">Erythrobacter neustonensis</name>
    <dbReference type="NCBI Taxonomy" id="1112"/>
    <lineage>
        <taxon>Bacteria</taxon>
        <taxon>Pseudomonadati</taxon>
        <taxon>Pseudomonadota</taxon>
        <taxon>Alphaproteobacteria</taxon>
        <taxon>Sphingomonadales</taxon>
        <taxon>Erythrobacteraceae</taxon>
        <taxon>Erythrobacter/Porphyrobacter group</taxon>
        <taxon>Erythrobacter</taxon>
    </lineage>
</organism>
<proteinExistence type="predicted"/>
<dbReference type="Pfam" id="PF10722">
    <property type="entry name" value="YbjN"/>
    <property type="match status" value="1"/>
</dbReference>
<sequence length="158" mass="16989">MMKRLILVGAAALSCAGGAQAQTVTAQNPQGMLNAITAAGYEATLSTDSAGDPMIDTELGGYRVNVLFYGCDETSHTGCDSVQLSTGFDRKTPMDPARALHIAREWRFLAVSLDDEGDPYLRWDIMTGSGIPQSVFMTALRRYGETLGDAGEIIFEDE</sequence>
<evidence type="ECO:0000313" key="3">
    <source>
        <dbReference type="Proteomes" id="UP000078263"/>
    </source>
</evidence>
<dbReference type="PROSITE" id="PS51257">
    <property type="entry name" value="PROKAR_LIPOPROTEIN"/>
    <property type="match status" value="1"/>
</dbReference>
<evidence type="ECO:0000256" key="1">
    <source>
        <dbReference type="SAM" id="SignalP"/>
    </source>
</evidence>
<dbReference type="KEGG" id="pns:A9D12_13255"/>
<name>A0A192D6U9_9SPHN</name>
<dbReference type="OrthoDB" id="33037at2"/>
<keyword evidence="3" id="KW-1185">Reference proteome</keyword>
<protein>
    <recommendedName>
        <fullName evidence="4">YbjN domain-containing protein</fullName>
    </recommendedName>
</protein>
<dbReference type="EMBL" id="CP016033">
    <property type="protein sequence ID" value="ANK13756.1"/>
    <property type="molecule type" value="Genomic_DNA"/>
</dbReference>
<accession>A0A192D6U9</accession>
<gene>
    <name evidence="2" type="ORF">A9D12_13255</name>
</gene>
<dbReference type="AlphaFoldDB" id="A0A192D6U9"/>
<evidence type="ECO:0000313" key="2">
    <source>
        <dbReference type="EMBL" id="ANK13756.1"/>
    </source>
</evidence>
<keyword evidence="1" id="KW-0732">Signal</keyword>
<reference evidence="2 3" key="1">
    <citation type="submission" date="2016-05" db="EMBL/GenBank/DDBJ databases">
        <title>Compelete Genome Sequence of Bacteriochlorophyll-Synthesizing Bacterium Porphyrobacter neustonensis DSM 9434.</title>
        <authorList>
            <person name="Shi X.-L."/>
            <person name="Wu Y.-H."/>
            <person name="Cheng H."/>
            <person name="Xu L."/>
            <person name="Zhang X.-Q."/>
            <person name="Wang C.-S."/>
            <person name="Xu X.-W."/>
        </authorList>
    </citation>
    <scope>NUCLEOTIDE SEQUENCE [LARGE SCALE GENOMIC DNA]</scope>
    <source>
        <strain evidence="2 3">DSM 9434</strain>
    </source>
</reference>
<feature type="chain" id="PRO_5008251839" description="YbjN domain-containing protein" evidence="1">
    <location>
        <begin position="22"/>
        <end position="158"/>
    </location>
</feature>
<dbReference type="Proteomes" id="UP000078263">
    <property type="component" value="Chromosome"/>
</dbReference>
<evidence type="ECO:0008006" key="4">
    <source>
        <dbReference type="Google" id="ProtNLM"/>
    </source>
</evidence>
<feature type="signal peptide" evidence="1">
    <location>
        <begin position="1"/>
        <end position="21"/>
    </location>
</feature>
<dbReference type="STRING" id="1112.A9D12_13255"/>